<gene>
    <name evidence="1" type="ORF">P3X46_013413</name>
</gene>
<dbReference type="PANTHER" id="PTHR33116">
    <property type="entry name" value="REVERSE TRANSCRIPTASE ZINC-BINDING DOMAIN-CONTAINING PROTEIN-RELATED-RELATED"/>
    <property type="match status" value="1"/>
</dbReference>
<proteinExistence type="predicted"/>
<accession>A0ABQ9M585</accession>
<dbReference type="PANTHER" id="PTHR33116:SF86">
    <property type="entry name" value="REVERSE TRANSCRIPTASE DOMAIN-CONTAINING PROTEIN"/>
    <property type="match status" value="1"/>
</dbReference>
<reference evidence="1 2" key="1">
    <citation type="journal article" date="2023" name="Plant Biotechnol. J.">
        <title>Chromosome-level wild Hevea brasiliensis genome provides new tools for genomic-assisted breeding and valuable loci to elevate rubber yield.</title>
        <authorList>
            <person name="Cheng H."/>
            <person name="Song X."/>
            <person name="Hu Y."/>
            <person name="Wu T."/>
            <person name="Yang Q."/>
            <person name="An Z."/>
            <person name="Feng S."/>
            <person name="Deng Z."/>
            <person name="Wu W."/>
            <person name="Zeng X."/>
            <person name="Tu M."/>
            <person name="Wang X."/>
            <person name="Huang H."/>
        </authorList>
    </citation>
    <scope>NUCLEOTIDE SEQUENCE [LARGE SCALE GENOMIC DNA]</scope>
    <source>
        <strain evidence="1">MT/VB/25A 57/8</strain>
    </source>
</reference>
<sequence>MECVTTVSYSIQLNGHRIGLIKPSRGLRQATLAEARKIRYTLQVYLEACGQEVNLTKLALFFSPNTPYHIRNQISSLMGIPNVGGQDKFLGLPIVISRSKTQAFEAIKSKIQSRAVGWKEKLLSQGGKEMLIKAIATAIPVFAMTSFRLPSTLCKAIDSMIAKFWWGQKEEERDSLDFMGFYV</sequence>
<dbReference type="EMBL" id="JARPOI010000008">
    <property type="protein sequence ID" value="KAJ9174808.1"/>
    <property type="molecule type" value="Genomic_DNA"/>
</dbReference>
<name>A0ABQ9M585_HEVBR</name>
<comment type="caution">
    <text evidence="1">The sequence shown here is derived from an EMBL/GenBank/DDBJ whole genome shotgun (WGS) entry which is preliminary data.</text>
</comment>
<evidence type="ECO:0000313" key="1">
    <source>
        <dbReference type="EMBL" id="KAJ9174808.1"/>
    </source>
</evidence>
<evidence type="ECO:0008006" key="3">
    <source>
        <dbReference type="Google" id="ProtNLM"/>
    </source>
</evidence>
<keyword evidence="2" id="KW-1185">Reference proteome</keyword>
<protein>
    <recommendedName>
        <fullName evidence="3">Reverse transcriptase domain-containing protein</fullName>
    </recommendedName>
</protein>
<evidence type="ECO:0000313" key="2">
    <source>
        <dbReference type="Proteomes" id="UP001174677"/>
    </source>
</evidence>
<dbReference type="Proteomes" id="UP001174677">
    <property type="component" value="Chromosome 8"/>
</dbReference>
<organism evidence="1 2">
    <name type="scientific">Hevea brasiliensis</name>
    <name type="common">Para rubber tree</name>
    <name type="synonym">Siphonia brasiliensis</name>
    <dbReference type="NCBI Taxonomy" id="3981"/>
    <lineage>
        <taxon>Eukaryota</taxon>
        <taxon>Viridiplantae</taxon>
        <taxon>Streptophyta</taxon>
        <taxon>Embryophyta</taxon>
        <taxon>Tracheophyta</taxon>
        <taxon>Spermatophyta</taxon>
        <taxon>Magnoliopsida</taxon>
        <taxon>eudicotyledons</taxon>
        <taxon>Gunneridae</taxon>
        <taxon>Pentapetalae</taxon>
        <taxon>rosids</taxon>
        <taxon>fabids</taxon>
        <taxon>Malpighiales</taxon>
        <taxon>Euphorbiaceae</taxon>
        <taxon>Crotonoideae</taxon>
        <taxon>Micrandreae</taxon>
        <taxon>Hevea</taxon>
    </lineage>
</organism>